<feature type="region of interest" description="Disordered" evidence="2">
    <location>
        <begin position="414"/>
        <end position="444"/>
    </location>
</feature>
<feature type="non-terminal residue" evidence="3">
    <location>
        <position position="904"/>
    </location>
</feature>
<feature type="compositionally biased region" description="Low complexity" evidence="2">
    <location>
        <begin position="527"/>
        <end position="545"/>
    </location>
</feature>
<dbReference type="InterPro" id="IPR011989">
    <property type="entry name" value="ARM-like"/>
</dbReference>
<protein>
    <submittedName>
        <fullName evidence="3">Uncharacterized protein</fullName>
    </submittedName>
</protein>
<dbReference type="PROSITE" id="PS50077">
    <property type="entry name" value="HEAT_REPEAT"/>
    <property type="match status" value="1"/>
</dbReference>
<comment type="caution">
    <text evidence="3">The sequence shown here is derived from an EMBL/GenBank/DDBJ whole genome shotgun (WGS) entry which is preliminary data.</text>
</comment>
<dbReference type="PANTHER" id="PTHR10019">
    <property type="entry name" value="SNF5"/>
    <property type="match status" value="1"/>
</dbReference>
<dbReference type="AlphaFoldDB" id="A0AAD3HU27"/>
<dbReference type="InterPro" id="IPR000225">
    <property type="entry name" value="Armadillo"/>
</dbReference>
<feature type="repeat" description="HEAT" evidence="1">
    <location>
        <begin position="675"/>
        <end position="708"/>
    </location>
</feature>
<organism evidence="3 4">
    <name type="scientific">Astrephomene gubernaculifera</name>
    <dbReference type="NCBI Taxonomy" id="47775"/>
    <lineage>
        <taxon>Eukaryota</taxon>
        <taxon>Viridiplantae</taxon>
        <taxon>Chlorophyta</taxon>
        <taxon>core chlorophytes</taxon>
        <taxon>Chlorophyceae</taxon>
        <taxon>CS clade</taxon>
        <taxon>Chlamydomonadales</taxon>
        <taxon>Astrephomenaceae</taxon>
        <taxon>Astrephomene</taxon>
    </lineage>
</organism>
<evidence type="ECO:0000313" key="3">
    <source>
        <dbReference type="EMBL" id="GFR52942.1"/>
    </source>
</evidence>
<dbReference type="Proteomes" id="UP001054857">
    <property type="component" value="Unassembled WGS sequence"/>
</dbReference>
<keyword evidence="4" id="KW-1185">Reference proteome</keyword>
<dbReference type="SMART" id="SM00185">
    <property type="entry name" value="ARM"/>
    <property type="match status" value="5"/>
</dbReference>
<evidence type="ECO:0000256" key="1">
    <source>
        <dbReference type="PROSITE-ProRule" id="PRU00103"/>
    </source>
</evidence>
<dbReference type="InterPro" id="IPR016024">
    <property type="entry name" value="ARM-type_fold"/>
</dbReference>
<dbReference type="SUPFAM" id="SSF48371">
    <property type="entry name" value="ARM repeat"/>
    <property type="match status" value="1"/>
</dbReference>
<sequence>MLWIAAAGIVALEARRRARQRVRAGLPSVGTFSEEALRCPVFSGQTAIRRVSSAHDSRTLDELTQLKEILVCLAPTHVDDFIGSETVRSALFRVEDALPWLVRILQTCEDSRALIEAAEILAQLSPSRLSLQPAICKAGAVQSLLRLLASVRHSPPPQQHGVQQQQKQQSRCFIDGNCAQQDYAEADRVVPLSASVVSAPALAAALRTLVNLTSDPRVNRDAGGGMGAPTVAAAVRQAVLQDEAAMEGLLQLLLLQPYEKEARDVEGGGGVSDVEWQLASLAAWLVAHLASKPYGQQMLVREYGIVPVLVRLVQNGRLACEEAAAAAAAAQRVVSSRTTTGSVLPTASVLPYFYRLSAVQYGLMALVNLTYEDAGAQWAVAAAGALRELELLLRPMGHADGECCDGGGGCFDDGSGDGGGMQGPQQQQADKCDGPPPPPQQQQQLWRYGNASGTGGGGGCGGGGAATGVLRLSVWLLAHLSSCDSRVKAAILDPSHGFLPVLVTLLTAAPHPQPQLESCQQHRRQQHQQYHQQQHGGDQQLMEQQQQHHHQLTQQHEKGLVVVRQQQEEEEEAITAVQQYAAMALVNLTCGAASAKVAVAAAADWGRVAELLHRLATDCGCSDGYGRGNSSGNGSVSAVTGTGRGAGSELLLYIVWLLQHLSLSPLAASLIDPRVVPPLVALLAAPDPHVRLRATAALGALASVSNPNPNPAPPTSVTSSFTSSAACTTAAVTASSSTATAVQHCRSTATASSATAVQDLGEERQQGKVKEKEELRPVSHRAAFLEADGIRRLLAAAAAERDPQVLVYGMLTLSSVVGENDVASAVEAVAGGALGILEGVLVAATGATGPAGHSCYGPGGQAACLIAAAEALEALARAALTGCKRRFTARDTAPVEASSSSSSS</sequence>
<gene>
    <name evidence="3" type="ORF">Agub_g15604</name>
</gene>
<dbReference type="InterPro" id="IPR021133">
    <property type="entry name" value="HEAT_type_2"/>
</dbReference>
<reference evidence="3 4" key="1">
    <citation type="journal article" date="2021" name="Sci. Rep.">
        <title>Genome sequencing of the multicellular alga Astrephomene provides insights into convergent evolution of germ-soma differentiation.</title>
        <authorList>
            <person name="Yamashita S."/>
            <person name="Yamamoto K."/>
            <person name="Matsuzaki R."/>
            <person name="Suzuki S."/>
            <person name="Yamaguchi H."/>
            <person name="Hirooka S."/>
            <person name="Minakuchi Y."/>
            <person name="Miyagishima S."/>
            <person name="Kawachi M."/>
            <person name="Toyoda A."/>
            <person name="Nozaki H."/>
        </authorList>
    </citation>
    <scope>NUCLEOTIDE SEQUENCE [LARGE SCALE GENOMIC DNA]</scope>
    <source>
        <strain evidence="3 4">NIES-4017</strain>
    </source>
</reference>
<evidence type="ECO:0000256" key="2">
    <source>
        <dbReference type="SAM" id="MobiDB-lite"/>
    </source>
</evidence>
<name>A0AAD3HU27_9CHLO</name>
<proteinExistence type="predicted"/>
<dbReference type="EMBL" id="BMAR01000077">
    <property type="protein sequence ID" value="GFR52942.1"/>
    <property type="molecule type" value="Genomic_DNA"/>
</dbReference>
<accession>A0AAD3HU27</accession>
<dbReference type="Gene3D" id="1.25.10.10">
    <property type="entry name" value="Leucine-rich Repeat Variant"/>
    <property type="match status" value="2"/>
</dbReference>
<evidence type="ECO:0000313" key="4">
    <source>
        <dbReference type="Proteomes" id="UP001054857"/>
    </source>
</evidence>
<feature type="region of interest" description="Disordered" evidence="2">
    <location>
        <begin position="513"/>
        <end position="556"/>
    </location>
</feature>